<dbReference type="GO" id="GO:0010181">
    <property type="term" value="F:FMN binding"/>
    <property type="evidence" value="ECO:0007669"/>
    <property type="project" value="InterPro"/>
</dbReference>
<feature type="domain" description="NADH:flavin oxidoreductase/NADH oxidase N-terminal" evidence="4">
    <location>
        <begin position="6"/>
        <end position="337"/>
    </location>
</feature>
<dbReference type="PANTHER" id="PTHR22893:SF91">
    <property type="entry name" value="NADPH DEHYDROGENASE 2-RELATED"/>
    <property type="match status" value="1"/>
</dbReference>
<comment type="caution">
    <text evidence="5">The sequence shown here is derived from an EMBL/GenBank/DDBJ whole genome shotgun (WGS) entry which is preliminary data.</text>
</comment>
<dbReference type="Gene3D" id="3.20.20.70">
    <property type="entry name" value="Aldolase class I"/>
    <property type="match status" value="1"/>
</dbReference>
<dbReference type="InterPro" id="IPR045247">
    <property type="entry name" value="Oye-like"/>
</dbReference>
<dbReference type="Pfam" id="PF00724">
    <property type="entry name" value="Oxidored_FMN"/>
    <property type="match status" value="1"/>
</dbReference>
<organism evidence="5 6">
    <name type="scientific">Alteromonas marina</name>
    <dbReference type="NCBI Taxonomy" id="203795"/>
    <lineage>
        <taxon>Bacteria</taxon>
        <taxon>Pseudomonadati</taxon>
        <taxon>Pseudomonadota</taxon>
        <taxon>Gammaproteobacteria</taxon>
        <taxon>Alteromonadales</taxon>
        <taxon>Alteromonadaceae</taxon>
        <taxon>Alteromonas/Salinimonas group</taxon>
        <taxon>Alteromonas</taxon>
    </lineage>
</organism>
<dbReference type="GO" id="GO:0005829">
    <property type="term" value="C:cytosol"/>
    <property type="evidence" value="ECO:0007669"/>
    <property type="project" value="UniProtKB-ARBA"/>
</dbReference>
<evidence type="ECO:0000313" key="6">
    <source>
        <dbReference type="Proteomes" id="UP000031197"/>
    </source>
</evidence>
<comment type="cofactor">
    <cofactor evidence="1">
        <name>FMN</name>
        <dbReference type="ChEBI" id="CHEBI:58210"/>
    </cofactor>
</comment>
<evidence type="ECO:0000259" key="4">
    <source>
        <dbReference type="Pfam" id="PF00724"/>
    </source>
</evidence>
<reference evidence="5 6" key="1">
    <citation type="submission" date="2014-12" db="EMBL/GenBank/DDBJ databases">
        <title>Genome sequencing of Alteromonas marina AD001.</title>
        <authorList>
            <person name="Adrian T.G.S."/>
            <person name="Chan K.G."/>
        </authorList>
    </citation>
    <scope>NUCLEOTIDE SEQUENCE [LARGE SCALE GENOMIC DNA]</scope>
    <source>
        <strain evidence="5 6">AD001</strain>
    </source>
</reference>
<dbReference type="SUPFAM" id="SSF51395">
    <property type="entry name" value="FMN-linked oxidoreductases"/>
    <property type="match status" value="1"/>
</dbReference>
<protein>
    <submittedName>
        <fullName evidence="5">NADH:flavin oxidoreductase</fullName>
    </submittedName>
</protein>
<accession>A0A0B3Z7S7</accession>
<keyword evidence="6" id="KW-1185">Reference proteome</keyword>
<proteinExistence type="inferred from homology"/>
<dbReference type="GO" id="GO:0016628">
    <property type="term" value="F:oxidoreductase activity, acting on the CH-CH group of donors, NAD or NADP as acceptor"/>
    <property type="evidence" value="ECO:0007669"/>
    <property type="project" value="UniProtKB-ARBA"/>
</dbReference>
<dbReference type="InterPro" id="IPR001155">
    <property type="entry name" value="OxRdtase_FMN_N"/>
</dbReference>
<dbReference type="AlphaFoldDB" id="A0A0B3Z7S7"/>
<name>A0A0B3Z7S7_9ALTE</name>
<dbReference type="Proteomes" id="UP000031197">
    <property type="component" value="Unassembled WGS sequence"/>
</dbReference>
<comment type="similarity">
    <text evidence="2">Belongs to the NADH:flavin oxidoreductase/NADH oxidase family.</text>
</comment>
<evidence type="ECO:0000313" key="5">
    <source>
        <dbReference type="EMBL" id="KHT54395.1"/>
    </source>
</evidence>
<dbReference type="CDD" id="cd02933">
    <property type="entry name" value="OYE_like_FMN"/>
    <property type="match status" value="1"/>
</dbReference>
<sequence length="373" mass="41651">MTDSVLFSSFDWAENTLQNRMVLAPMTRGRAGADRIPNKIMGDHYVQRADAGLIITEATAISEEGIGWVDTPGIYTDKMVEGWRSVVNRVHEAGGKIVLQLWHTGRASHSDFHDGNLPLSASAIKIEGDEIHTPKGKKPYEVPKAMTFDDIKRTVQDYKKAAVNAKAAGFDGVEVHAANGYLINQFLDSRSNQRTDNYGGSVDNRYRFLAEVMDAVLSVWDKEHVGVRLSPNGVFNDMGADDFRETFTFVAQQLNKLEIGYLHVMDGLAFGFHERGEAMTLAEFRALFDGMIIGNCGYTKEEAEKRLSDGDGDMIAFGRPWITNPDLPTRFKHNYPLESFDDPSSWYGGGVEDYNDFETYREKSGKDAMTSLT</sequence>
<evidence type="ECO:0000256" key="3">
    <source>
        <dbReference type="ARBA" id="ARBA00023002"/>
    </source>
</evidence>
<keyword evidence="3" id="KW-0560">Oxidoreductase</keyword>
<dbReference type="EMBL" id="JWLW01000012">
    <property type="protein sequence ID" value="KHT54395.1"/>
    <property type="molecule type" value="Genomic_DNA"/>
</dbReference>
<evidence type="ECO:0000256" key="2">
    <source>
        <dbReference type="ARBA" id="ARBA00005979"/>
    </source>
</evidence>
<gene>
    <name evidence="5" type="ORF">RJ41_07685</name>
</gene>
<evidence type="ECO:0000256" key="1">
    <source>
        <dbReference type="ARBA" id="ARBA00001917"/>
    </source>
</evidence>
<dbReference type="OrthoDB" id="8523426at2"/>
<dbReference type="InterPro" id="IPR013785">
    <property type="entry name" value="Aldolase_TIM"/>
</dbReference>
<dbReference type="PANTHER" id="PTHR22893">
    <property type="entry name" value="NADH OXIDOREDUCTASE-RELATED"/>
    <property type="match status" value="1"/>
</dbReference>
<dbReference type="FunFam" id="3.20.20.70:FF:000059">
    <property type="entry name" value="N-ethylmaleimide reductase, FMN-linked"/>
    <property type="match status" value="1"/>
</dbReference>
<dbReference type="RefSeq" id="WP_039218960.1">
    <property type="nucleotide sequence ID" value="NZ_JWLW01000012.1"/>
</dbReference>